<organism evidence="10 11">
    <name type="scientific">Vibrio parahaemolyticus</name>
    <dbReference type="NCBI Taxonomy" id="670"/>
    <lineage>
        <taxon>Bacteria</taxon>
        <taxon>Pseudomonadati</taxon>
        <taxon>Pseudomonadota</taxon>
        <taxon>Gammaproteobacteria</taxon>
        <taxon>Vibrionales</taxon>
        <taxon>Vibrionaceae</taxon>
        <taxon>Vibrio</taxon>
    </lineage>
</organism>
<evidence type="ECO:0000313" key="11">
    <source>
        <dbReference type="Proteomes" id="UP000518904"/>
    </source>
</evidence>
<dbReference type="Pfam" id="PF00474">
    <property type="entry name" value="SSF"/>
    <property type="match status" value="1"/>
</dbReference>
<comment type="similarity">
    <text evidence="2 8">Belongs to the sodium:solute symporter (SSF) (TC 2.A.21) family.</text>
</comment>
<evidence type="ECO:0000256" key="2">
    <source>
        <dbReference type="ARBA" id="ARBA00006434"/>
    </source>
</evidence>
<proteinExistence type="inferred from homology"/>
<evidence type="ECO:0000256" key="4">
    <source>
        <dbReference type="ARBA" id="ARBA00022692"/>
    </source>
</evidence>
<feature type="transmembrane region" description="Helical" evidence="9">
    <location>
        <begin position="16"/>
        <end position="35"/>
    </location>
</feature>
<feature type="non-terminal residue" evidence="10">
    <location>
        <position position="76"/>
    </location>
</feature>
<dbReference type="PANTHER" id="PTHR48086">
    <property type="entry name" value="SODIUM/PROLINE SYMPORTER-RELATED"/>
    <property type="match status" value="1"/>
</dbReference>
<feature type="non-terminal residue" evidence="10">
    <location>
        <position position="1"/>
    </location>
</feature>
<dbReference type="Gene3D" id="1.20.1730.10">
    <property type="entry name" value="Sodium/glucose cotransporter"/>
    <property type="match status" value="1"/>
</dbReference>
<keyword evidence="7 9" id="KW-0472">Membrane</keyword>
<keyword evidence="3" id="KW-0813">Transport</keyword>
<keyword evidence="4 9" id="KW-0812">Transmembrane</keyword>
<dbReference type="InterPro" id="IPR001734">
    <property type="entry name" value="Na/solute_symporter"/>
</dbReference>
<dbReference type="PROSITE" id="PS50283">
    <property type="entry name" value="NA_SOLUT_SYMP_3"/>
    <property type="match status" value="1"/>
</dbReference>
<comment type="caution">
    <text evidence="10">The sequence shown here is derived from an EMBL/GenBank/DDBJ whole genome shotgun (WGS) entry which is preliminary data.</text>
</comment>
<dbReference type="PANTHER" id="PTHR48086:SF5">
    <property type="entry name" value="NA(+):SOLUTE SYMPORTER (SSF FAMILY)"/>
    <property type="match status" value="1"/>
</dbReference>
<comment type="subcellular location">
    <subcellularLocation>
        <location evidence="1">Membrane</location>
        <topology evidence="1">Multi-pass membrane protein</topology>
    </subcellularLocation>
</comment>
<dbReference type="AlphaFoldDB" id="A0A7Y0SJP1"/>
<evidence type="ECO:0000256" key="5">
    <source>
        <dbReference type="ARBA" id="ARBA00022847"/>
    </source>
</evidence>
<dbReference type="GO" id="GO:0015293">
    <property type="term" value="F:symporter activity"/>
    <property type="evidence" value="ECO:0007669"/>
    <property type="project" value="UniProtKB-KW"/>
</dbReference>
<evidence type="ECO:0000256" key="8">
    <source>
        <dbReference type="RuleBase" id="RU362091"/>
    </source>
</evidence>
<dbReference type="EMBL" id="JABCLB010002048">
    <property type="protein sequence ID" value="NMU84703.1"/>
    <property type="molecule type" value="Genomic_DNA"/>
</dbReference>
<evidence type="ECO:0000313" key="10">
    <source>
        <dbReference type="EMBL" id="NMU84703.1"/>
    </source>
</evidence>
<gene>
    <name evidence="10" type="ORF">HKB16_17715</name>
</gene>
<evidence type="ECO:0000256" key="1">
    <source>
        <dbReference type="ARBA" id="ARBA00004141"/>
    </source>
</evidence>
<reference evidence="10 11" key="1">
    <citation type="submission" date="2020-04" db="EMBL/GenBank/DDBJ databases">
        <title>Whole-genome sequencing of Vibrio spp. from China reveals different genetic environments of blaCTX-M-14 among diverse lineages.</title>
        <authorList>
            <person name="Zheng Z."/>
            <person name="Ye L."/>
            <person name="Chen S."/>
        </authorList>
    </citation>
    <scope>NUCLEOTIDE SEQUENCE [LARGE SCALE GENOMIC DNA]</scope>
    <source>
        <strain evidence="10 11">Vb0551</strain>
    </source>
</reference>
<keyword evidence="5" id="KW-0769">Symport</keyword>
<dbReference type="InterPro" id="IPR038377">
    <property type="entry name" value="Na/Glc_symporter_sf"/>
</dbReference>
<feature type="transmembrane region" description="Helical" evidence="9">
    <location>
        <begin position="47"/>
        <end position="66"/>
    </location>
</feature>
<dbReference type="Proteomes" id="UP000518904">
    <property type="component" value="Unassembled WGS sequence"/>
</dbReference>
<keyword evidence="6 9" id="KW-1133">Transmembrane helix</keyword>
<evidence type="ECO:0000256" key="9">
    <source>
        <dbReference type="SAM" id="Phobius"/>
    </source>
</evidence>
<protein>
    <submittedName>
        <fullName evidence="10">Cation acetate symporter</fullName>
    </submittedName>
</protein>
<evidence type="ECO:0000256" key="6">
    <source>
        <dbReference type="ARBA" id="ARBA00022989"/>
    </source>
</evidence>
<sequence length="76" mass="8136">MKGVGVAFGRFLEVDYSTGLLIGMCIVFMYAVLGGMKGITYTQIAQYCVLILAYTIPAIFISLQLTGNPIPQIGLG</sequence>
<evidence type="ECO:0000256" key="7">
    <source>
        <dbReference type="ARBA" id="ARBA00023136"/>
    </source>
</evidence>
<accession>A0A7Y0SJP1</accession>
<dbReference type="GO" id="GO:0005886">
    <property type="term" value="C:plasma membrane"/>
    <property type="evidence" value="ECO:0007669"/>
    <property type="project" value="TreeGrafter"/>
</dbReference>
<dbReference type="InterPro" id="IPR050277">
    <property type="entry name" value="Sodium:Solute_Symporter"/>
</dbReference>
<name>A0A7Y0SJP1_VIBPH</name>
<evidence type="ECO:0000256" key="3">
    <source>
        <dbReference type="ARBA" id="ARBA00022448"/>
    </source>
</evidence>